<proteinExistence type="predicted"/>
<name>A0A644W8S9_9ZZZZ</name>
<evidence type="ECO:0000259" key="1">
    <source>
        <dbReference type="Pfam" id="PF13649"/>
    </source>
</evidence>
<gene>
    <name evidence="2" type="ORF">SDC9_46149</name>
</gene>
<evidence type="ECO:0000313" key="2">
    <source>
        <dbReference type="EMBL" id="MPL99927.1"/>
    </source>
</evidence>
<accession>A0A644W8S9</accession>
<dbReference type="SUPFAM" id="SSF53335">
    <property type="entry name" value="S-adenosyl-L-methionine-dependent methyltransferases"/>
    <property type="match status" value="1"/>
</dbReference>
<organism evidence="2">
    <name type="scientific">bioreactor metagenome</name>
    <dbReference type="NCBI Taxonomy" id="1076179"/>
    <lineage>
        <taxon>unclassified sequences</taxon>
        <taxon>metagenomes</taxon>
        <taxon>ecological metagenomes</taxon>
    </lineage>
</organism>
<protein>
    <recommendedName>
        <fullName evidence="1">Methyltransferase domain-containing protein</fullName>
    </recommendedName>
</protein>
<reference evidence="2" key="1">
    <citation type="submission" date="2019-08" db="EMBL/GenBank/DDBJ databases">
        <authorList>
            <person name="Kucharzyk K."/>
            <person name="Murdoch R.W."/>
            <person name="Higgins S."/>
            <person name="Loffler F."/>
        </authorList>
    </citation>
    <scope>NUCLEOTIDE SEQUENCE</scope>
</reference>
<comment type="caution">
    <text evidence="2">The sequence shown here is derived from an EMBL/GenBank/DDBJ whole genome shotgun (WGS) entry which is preliminary data.</text>
</comment>
<sequence length="253" mass="29278">MVELPNIFDFYNYSFMELGVGASPNNKLYEFYHKLAKKQTCQSIIEIGYGTGKLTKILLDSQLKVVAIDKSTKSKEFLEKKCNASIQSGDLLIHNCDILEFDSAEKFDLIIAVDEFISHFLSEFEINRFLNKINNLLTNNGAFITDIRLDYDSDFNHVTQYPLFTFVENINGVKYINCSSWKILTDDKIIFIHYKFEELDESGTIIKSYIRILKHGKISFDVLKRSAIKNNLSLHIKTQNNLNCIILKFIKKI</sequence>
<dbReference type="Pfam" id="PF13649">
    <property type="entry name" value="Methyltransf_25"/>
    <property type="match status" value="1"/>
</dbReference>
<dbReference type="AlphaFoldDB" id="A0A644W8S9"/>
<dbReference type="InterPro" id="IPR029063">
    <property type="entry name" value="SAM-dependent_MTases_sf"/>
</dbReference>
<dbReference type="EMBL" id="VSSQ01000697">
    <property type="protein sequence ID" value="MPL99927.1"/>
    <property type="molecule type" value="Genomic_DNA"/>
</dbReference>
<dbReference type="Gene3D" id="3.40.50.150">
    <property type="entry name" value="Vaccinia Virus protein VP39"/>
    <property type="match status" value="1"/>
</dbReference>
<feature type="domain" description="Methyltransferase" evidence="1">
    <location>
        <begin position="44"/>
        <end position="141"/>
    </location>
</feature>
<dbReference type="InterPro" id="IPR041698">
    <property type="entry name" value="Methyltransf_25"/>
</dbReference>